<dbReference type="SUPFAM" id="SSF50939">
    <property type="entry name" value="Sialidases"/>
    <property type="match status" value="1"/>
</dbReference>
<gene>
    <name evidence="3" type="ORF">GTOL_10874</name>
</gene>
<proteinExistence type="predicted"/>
<dbReference type="Pfam" id="PF13088">
    <property type="entry name" value="BNR_2"/>
    <property type="match status" value="1"/>
</dbReference>
<feature type="domain" description="Sialidase" evidence="2">
    <location>
        <begin position="72"/>
        <end position="350"/>
    </location>
</feature>
<dbReference type="AlphaFoldDB" id="A0A916J2Y1"/>
<evidence type="ECO:0000313" key="3">
    <source>
        <dbReference type="EMBL" id="CAG4882992.1"/>
    </source>
</evidence>
<reference evidence="3" key="1">
    <citation type="submission" date="2021-04" db="EMBL/GenBank/DDBJ databases">
        <authorList>
            <person name="Hornung B."/>
        </authorList>
    </citation>
    <scope>NUCLEOTIDE SEQUENCE</scope>
    <source>
        <strain evidence="3">G5G6</strain>
    </source>
</reference>
<feature type="region of interest" description="Disordered" evidence="1">
    <location>
        <begin position="384"/>
        <end position="408"/>
    </location>
</feature>
<feature type="compositionally biased region" description="Polar residues" evidence="1">
    <location>
        <begin position="389"/>
        <end position="401"/>
    </location>
</feature>
<protein>
    <recommendedName>
        <fullName evidence="2">Sialidase domain-containing protein</fullName>
    </recommendedName>
</protein>
<dbReference type="RefSeq" id="WP_220635003.1">
    <property type="nucleotide sequence ID" value="NZ_CAJQUM010000001.1"/>
</dbReference>
<accession>A0A916J2Y1</accession>
<name>A0A916J2Y1_9PROT</name>
<keyword evidence="4" id="KW-1185">Reference proteome</keyword>
<dbReference type="CDD" id="cd15482">
    <property type="entry name" value="Sialidase_non-viral"/>
    <property type="match status" value="1"/>
</dbReference>
<evidence type="ECO:0000256" key="1">
    <source>
        <dbReference type="SAM" id="MobiDB-lite"/>
    </source>
</evidence>
<dbReference type="PANTHER" id="PTHR43752:SF2">
    <property type="entry name" value="BNR_ASP-BOX REPEAT FAMILY PROTEIN"/>
    <property type="match status" value="1"/>
</dbReference>
<dbReference type="Proteomes" id="UP000742786">
    <property type="component" value="Unassembled WGS sequence"/>
</dbReference>
<dbReference type="PANTHER" id="PTHR43752">
    <property type="entry name" value="BNR/ASP-BOX REPEAT FAMILY PROTEIN"/>
    <property type="match status" value="1"/>
</dbReference>
<sequence length="408" mass="44370">MKRQALPLLLFAVALVWCWPRLQPLSAAAFTAPAPARSATTSPINAAPHAELLPRAAASAHAVTLAQRSDGGLIAAWFAGSREGAGDVAIYSSVYDKNTWSAPQRIVDRQRIEHDTQRLIRKLGNPLLWRDPRNVLHLWFVSVSYGGWAGSAINHMQSNDGGQHWSAATRIVSSPFWNLSTLVRNPPLALADGGIALPAYHEFLNKRPEWLRFDANLTLIDQARIPDSAGTLQPATVALDEHRVLALLRDAGPAQRIRRAYGEAAGSHWLPAAATAIPNPNAAIALLRLADGSLLLACNPLEENRSRLALLRSRDDGRHWSAPIIVEQGAADEEFSYPALLQDDAGIVHLAYTWKREAIKHVAFHSGDLDGKLMHPLALSPDLPRQVGEVTSTDRSSSGTGFESKGKH</sequence>
<organism evidence="3 4">
    <name type="scientific">Georgfuchsia toluolica</name>
    <dbReference type="NCBI Taxonomy" id="424218"/>
    <lineage>
        <taxon>Bacteria</taxon>
        <taxon>Pseudomonadati</taxon>
        <taxon>Pseudomonadota</taxon>
        <taxon>Betaproteobacteria</taxon>
        <taxon>Nitrosomonadales</taxon>
        <taxon>Sterolibacteriaceae</taxon>
        <taxon>Georgfuchsia</taxon>
    </lineage>
</organism>
<evidence type="ECO:0000313" key="4">
    <source>
        <dbReference type="Proteomes" id="UP000742786"/>
    </source>
</evidence>
<evidence type="ECO:0000259" key="2">
    <source>
        <dbReference type="Pfam" id="PF13088"/>
    </source>
</evidence>
<dbReference type="EMBL" id="CAJQUM010000001">
    <property type="protein sequence ID" value="CAG4882992.1"/>
    <property type="molecule type" value="Genomic_DNA"/>
</dbReference>
<dbReference type="Gene3D" id="2.120.10.10">
    <property type="match status" value="1"/>
</dbReference>
<dbReference type="InterPro" id="IPR036278">
    <property type="entry name" value="Sialidase_sf"/>
</dbReference>
<dbReference type="InterPro" id="IPR011040">
    <property type="entry name" value="Sialidase"/>
</dbReference>
<comment type="caution">
    <text evidence="3">The sequence shown here is derived from an EMBL/GenBank/DDBJ whole genome shotgun (WGS) entry which is preliminary data.</text>
</comment>